<evidence type="ECO:0000313" key="2">
    <source>
        <dbReference type="Proteomes" id="UP000640485"/>
    </source>
</evidence>
<protein>
    <submittedName>
        <fullName evidence="1">Uncharacterized protein</fullName>
    </submittedName>
</protein>
<dbReference type="AlphaFoldDB" id="A0A934SEF3"/>
<comment type="caution">
    <text evidence="1">The sequence shown here is derived from an EMBL/GenBank/DDBJ whole genome shotgun (WGS) entry which is preliminary data.</text>
</comment>
<proteinExistence type="predicted"/>
<dbReference type="EMBL" id="JAEPRQ010000001">
    <property type="protein sequence ID" value="MBK4215456.1"/>
    <property type="molecule type" value="Genomic_DNA"/>
</dbReference>
<dbReference type="RefSeq" id="WP_200684454.1">
    <property type="nucleotide sequence ID" value="NZ_JAEPRQ010000001.1"/>
</dbReference>
<dbReference type="Proteomes" id="UP000640485">
    <property type="component" value="Unassembled WGS sequence"/>
</dbReference>
<gene>
    <name evidence="1" type="ORF">JJJ17_05900</name>
</gene>
<reference evidence="1" key="1">
    <citation type="submission" date="2021-01" db="EMBL/GenBank/DDBJ databases">
        <title>Paracoccus amoyensis sp. nov., isolated from the surface seawater along the coast of Xiamen Island, China.</title>
        <authorList>
            <person name="Lyu L."/>
        </authorList>
    </citation>
    <scope>NUCLEOTIDE SEQUENCE</scope>
    <source>
        <strain evidence="1">MJ17</strain>
    </source>
</reference>
<accession>A0A934SEF3</accession>
<name>A0A934SEF3_9RHOB</name>
<organism evidence="1 2">
    <name type="scientific">Paracoccus caeni</name>
    <dbReference type="NCBI Taxonomy" id="657651"/>
    <lineage>
        <taxon>Bacteria</taxon>
        <taxon>Pseudomonadati</taxon>
        <taxon>Pseudomonadota</taxon>
        <taxon>Alphaproteobacteria</taxon>
        <taxon>Rhodobacterales</taxon>
        <taxon>Paracoccaceae</taxon>
        <taxon>Paracoccus</taxon>
    </lineage>
</organism>
<keyword evidence="2" id="KW-1185">Reference proteome</keyword>
<sequence length="178" mass="19527">MPFLIGILGLLAAAGFWAWRIRNAAHVSRDLADMAGDVVSAARRLGFRRRANIHPVESVEEPELAIAALGVAFMELSALPNQEQHQALSRSLQQNCDVSATRADELMIVGRWLVSECKGPQSAIPRLTKRLYRLDQTGFQTLLAVLNDVGQSATGQSADGLSPRQRDALEEIARIMRI</sequence>
<evidence type="ECO:0000313" key="1">
    <source>
        <dbReference type="EMBL" id="MBK4215456.1"/>
    </source>
</evidence>